<dbReference type="KEGG" id="cbo:CBO2321"/>
<dbReference type="Proteomes" id="UP000001986">
    <property type="component" value="Chromosome"/>
</dbReference>
<dbReference type="EMBL" id="AM412317">
    <property type="protein sequence ID" value="CAL83863.1"/>
    <property type="molecule type" value="Genomic_DNA"/>
</dbReference>
<accession>A5I491</accession>
<organism evidence="3 4">
    <name type="scientific">Clostridium botulinum (strain Hall / ATCC 3502 / NCTC 13319 / Type A)</name>
    <dbReference type="NCBI Taxonomy" id="441771"/>
    <lineage>
        <taxon>Bacteria</taxon>
        <taxon>Bacillati</taxon>
        <taxon>Bacillota</taxon>
        <taxon>Clostridia</taxon>
        <taxon>Eubacteriales</taxon>
        <taxon>Clostridiaceae</taxon>
        <taxon>Clostridium</taxon>
    </lineage>
</organism>
<dbReference type="AlphaFoldDB" id="A5I491"/>
<evidence type="ECO:0000313" key="3">
    <source>
        <dbReference type="EMBL" id="CAL83863.1"/>
    </source>
</evidence>
<feature type="region of interest" description="Disordered" evidence="1">
    <location>
        <begin position="30"/>
        <end position="50"/>
    </location>
</feature>
<keyword evidence="4" id="KW-1185">Reference proteome</keyword>
<feature type="chain" id="PRO_5039506276" evidence="2">
    <location>
        <begin position="20"/>
        <end position="206"/>
    </location>
</feature>
<proteinExistence type="predicted"/>
<evidence type="ECO:0000256" key="1">
    <source>
        <dbReference type="SAM" id="MobiDB-lite"/>
    </source>
</evidence>
<gene>
    <name evidence="3" type="ordered locus">CBO2321</name>
</gene>
<keyword evidence="2" id="KW-0732">Signal</keyword>
<evidence type="ECO:0000313" key="4">
    <source>
        <dbReference type="Proteomes" id="UP000001986"/>
    </source>
</evidence>
<dbReference type="PATRIC" id="fig|413999.7.peg.2295"/>
<feature type="signal peptide" evidence="2">
    <location>
        <begin position="1"/>
        <end position="19"/>
    </location>
</feature>
<reference evidence="3 4" key="1">
    <citation type="journal article" date="2007" name="Genome Res.">
        <title>Genome sequence of a proteolytic (Group I) Clostridium botulinum strain Hall A and comparative analysis of the clostridial genomes.</title>
        <authorList>
            <person name="Sebaihia M."/>
            <person name="Peck M.W."/>
            <person name="Minton N.P."/>
            <person name="Thomson N.R."/>
            <person name="Holden M.T.G."/>
            <person name="Mitchell W.J."/>
            <person name="Carter A.T."/>
            <person name="Bentley S.D."/>
            <person name="Mason D.R."/>
            <person name="Crossman L."/>
            <person name="Paul C.J."/>
            <person name="Ivens A."/>
            <person name="Wells-Bennik M.H.J."/>
            <person name="Davis I.J."/>
            <person name="Cerdeno-Tarraga A.M."/>
            <person name="Churcher C."/>
            <person name="Quail M.A."/>
            <person name="Chillingworth T."/>
            <person name="Feltwell T."/>
            <person name="Fraser A."/>
            <person name="Goodhead I."/>
            <person name="Hance Z."/>
            <person name="Jagels K."/>
            <person name="Larke N."/>
            <person name="Maddison M."/>
            <person name="Moule S."/>
            <person name="Mungall K."/>
            <person name="Norbertczak H."/>
            <person name="Rabbinowitsch E."/>
            <person name="Sanders M."/>
            <person name="Simmonds M."/>
            <person name="White B."/>
            <person name="Whithead S."/>
            <person name="Parkhill J."/>
        </authorList>
    </citation>
    <scope>NUCLEOTIDE SEQUENCE [LARGE SCALE GENOMIC DNA]</scope>
    <source>
        <strain evidence="4">Hall / ATCC 3502 / NCTC 13319 / Type A [Sanger]</strain>
    </source>
</reference>
<evidence type="ECO:0000256" key="2">
    <source>
        <dbReference type="SAM" id="SignalP"/>
    </source>
</evidence>
<dbReference type="GeneID" id="5186576"/>
<sequence>MKFKKFITLIIFISIISLINGCGSNNSDKNNNTSNTTSNTNSKKSNSTSNAVSNINSIKDIKYDNLQKLYLSINSNMSYLEALEKVKTTGLPYSETDFNQSKAIKIAFKEAVTPQKYAEEGDHINISFDYDRNNNSYSFSTIEYFNHKKYITVFEYRDGSYWDLRDKKDAGLYINNYKNTSGSKEEKYIKASSKEEQLKYIYDYSE</sequence>
<name>A5I491_CLOBH</name>
<protein>
    <submittedName>
        <fullName evidence="3">Membrane protein</fullName>
    </submittedName>
</protein>
<dbReference type="HOGENOM" id="CLU_1330016_0_0_9"/>